<accession>A0ABP0RND5</accession>
<protein>
    <submittedName>
        <fullName evidence="1">Uncharacterized protein</fullName>
    </submittedName>
</protein>
<evidence type="ECO:0000313" key="2">
    <source>
        <dbReference type="Proteomes" id="UP001642464"/>
    </source>
</evidence>
<dbReference type="EMBL" id="CAXAMM010041684">
    <property type="protein sequence ID" value="CAK9100717.1"/>
    <property type="molecule type" value="Genomic_DNA"/>
</dbReference>
<gene>
    <name evidence="1" type="ORF">SCF082_LOCUS47116</name>
</gene>
<feature type="non-terminal residue" evidence="1">
    <location>
        <position position="324"/>
    </location>
</feature>
<proteinExistence type="predicted"/>
<name>A0ABP0RND5_9DINO</name>
<evidence type="ECO:0000313" key="1">
    <source>
        <dbReference type="EMBL" id="CAK9100717.1"/>
    </source>
</evidence>
<keyword evidence="2" id="KW-1185">Reference proteome</keyword>
<dbReference type="Proteomes" id="UP001642464">
    <property type="component" value="Unassembled WGS sequence"/>
</dbReference>
<comment type="caution">
    <text evidence="1">The sequence shown here is derived from an EMBL/GenBank/DDBJ whole genome shotgun (WGS) entry which is preliminary data.</text>
</comment>
<organism evidence="1 2">
    <name type="scientific">Durusdinium trenchii</name>
    <dbReference type="NCBI Taxonomy" id="1381693"/>
    <lineage>
        <taxon>Eukaryota</taxon>
        <taxon>Sar</taxon>
        <taxon>Alveolata</taxon>
        <taxon>Dinophyceae</taxon>
        <taxon>Suessiales</taxon>
        <taxon>Symbiodiniaceae</taxon>
        <taxon>Durusdinium</taxon>
    </lineage>
</organism>
<reference evidence="1 2" key="1">
    <citation type="submission" date="2024-02" db="EMBL/GenBank/DDBJ databases">
        <authorList>
            <person name="Chen Y."/>
            <person name="Shah S."/>
            <person name="Dougan E. K."/>
            <person name="Thang M."/>
            <person name="Chan C."/>
        </authorList>
    </citation>
    <scope>NUCLEOTIDE SEQUENCE [LARGE SCALE GENOMIC DNA]</scope>
</reference>
<sequence>MGYWVHMLKRSAPVSSEEPQAKHHAEPFRGLGREGYLQQRVHRRLHSQAAQLDDESLQVIGEMSFNEQFPAMEELTGHPAGGTSDPDALFQELGFQGYLQQRVHRKLHGIAGRFTPEELLALGKLTFSEQFRSLGLPGFDEKPQFSPGAAARAPVSAASLRRPTRQERPSLFGELGREGFLQQRVHRMLHPRTSKLSDQELLELGRKSFKEQFTALGVAGPKELAEPTLFGELGRSGFLQRRVHRRLHDAANELSDEDLLALGQQSFHEQFKSLGQDENAEPNGVPPATADWRETYIQTHVHRKLHAHVAKMSDEEVFNLGKLG</sequence>